<comment type="caution">
    <text evidence="1">The sequence shown here is derived from an EMBL/GenBank/DDBJ whole genome shotgun (WGS) entry which is preliminary data.</text>
</comment>
<evidence type="ECO:0000313" key="1">
    <source>
        <dbReference type="EMBL" id="TGJ64106.1"/>
    </source>
</evidence>
<dbReference type="AlphaFoldDB" id="A0A7C8PNF5"/>
<name>A0A7C8PNF5_ORBOL</name>
<dbReference type="EMBL" id="SOZJ01000007">
    <property type="protein sequence ID" value="TGJ64106.1"/>
    <property type="molecule type" value="Genomic_DNA"/>
</dbReference>
<sequence length="106" mass="12076">MPCSSHPPPNAYPADHRVPPIRRQILDWESSLFFSLQMFSEVGNRPYFTHNRIGNRRQLETYRVPTTAEGVLSIFSTFILGGFNNFIDIVMGCAILGLETIGRWGF</sequence>
<evidence type="ECO:0000313" key="2">
    <source>
        <dbReference type="Proteomes" id="UP000297595"/>
    </source>
</evidence>
<accession>A0A7C8PNF5</accession>
<reference evidence="1 2" key="1">
    <citation type="submission" date="2019-03" db="EMBL/GenBank/DDBJ databases">
        <title>Nematode-trapping fungi genome.</title>
        <authorList>
            <person name="Vidal-Diez De Ulzurrun G."/>
        </authorList>
    </citation>
    <scope>NUCLEOTIDE SEQUENCE [LARGE SCALE GENOMIC DNA]</scope>
    <source>
        <strain evidence="1 2">TWF154</strain>
    </source>
</reference>
<dbReference type="Proteomes" id="UP000297595">
    <property type="component" value="Unassembled WGS sequence"/>
</dbReference>
<protein>
    <submittedName>
        <fullName evidence="1">Uncharacterized protein</fullName>
    </submittedName>
</protein>
<proteinExistence type="predicted"/>
<gene>
    <name evidence="1" type="ORF">EYR41_010183</name>
</gene>
<dbReference type="OrthoDB" id="10269198at2759"/>
<organism evidence="1 2">
    <name type="scientific">Orbilia oligospora</name>
    <name type="common">Nematode-trapping fungus</name>
    <name type="synonym">Arthrobotrys oligospora</name>
    <dbReference type="NCBI Taxonomy" id="2813651"/>
    <lineage>
        <taxon>Eukaryota</taxon>
        <taxon>Fungi</taxon>
        <taxon>Dikarya</taxon>
        <taxon>Ascomycota</taxon>
        <taxon>Pezizomycotina</taxon>
        <taxon>Orbiliomycetes</taxon>
        <taxon>Orbiliales</taxon>
        <taxon>Orbiliaceae</taxon>
        <taxon>Orbilia</taxon>
    </lineage>
</organism>